<dbReference type="InterPro" id="IPR001683">
    <property type="entry name" value="PX_dom"/>
</dbReference>
<feature type="domain" description="PX" evidence="4">
    <location>
        <begin position="101"/>
        <end position="215"/>
    </location>
</feature>
<dbReference type="SUPFAM" id="SSF64268">
    <property type="entry name" value="PX domain"/>
    <property type="match status" value="1"/>
</dbReference>
<comment type="caution">
    <text evidence="5">The sequence shown here is derived from an EMBL/GenBank/DDBJ whole genome shotgun (WGS) entry which is preliminary data.</text>
</comment>
<organism evidence="5 6">
    <name type="scientific">Pyrocoelia pectoralis</name>
    <dbReference type="NCBI Taxonomy" id="417401"/>
    <lineage>
        <taxon>Eukaryota</taxon>
        <taxon>Metazoa</taxon>
        <taxon>Ecdysozoa</taxon>
        <taxon>Arthropoda</taxon>
        <taxon>Hexapoda</taxon>
        <taxon>Insecta</taxon>
        <taxon>Pterygota</taxon>
        <taxon>Neoptera</taxon>
        <taxon>Endopterygota</taxon>
        <taxon>Coleoptera</taxon>
        <taxon>Polyphaga</taxon>
        <taxon>Elateriformia</taxon>
        <taxon>Elateroidea</taxon>
        <taxon>Lampyridae</taxon>
        <taxon>Lampyrinae</taxon>
        <taxon>Pyrocoelia</taxon>
    </lineage>
</organism>
<evidence type="ECO:0000259" key="4">
    <source>
        <dbReference type="PROSITE" id="PS50195"/>
    </source>
</evidence>
<dbReference type="PANTHER" id="PTHR22999:SF23">
    <property type="entry name" value="SORTING NEXIN-16"/>
    <property type="match status" value="1"/>
</dbReference>
<protein>
    <recommendedName>
        <fullName evidence="4">PX domain-containing protein</fullName>
    </recommendedName>
</protein>
<comment type="subcellular location">
    <subcellularLocation>
        <location evidence="1">Cytoplasm</location>
    </subcellularLocation>
</comment>
<feature type="coiled-coil region" evidence="3">
    <location>
        <begin position="227"/>
        <end position="282"/>
    </location>
</feature>
<name>A0AAN7VCA9_9COLE</name>
<keyword evidence="3" id="KW-0175">Coiled coil</keyword>
<dbReference type="InterPro" id="IPR051837">
    <property type="entry name" value="SortingNexin/PXDomain-PKLike"/>
</dbReference>
<dbReference type="InterPro" id="IPR036871">
    <property type="entry name" value="PX_dom_sf"/>
</dbReference>
<evidence type="ECO:0000256" key="2">
    <source>
        <dbReference type="ARBA" id="ARBA00022490"/>
    </source>
</evidence>
<dbReference type="GO" id="GO:0005770">
    <property type="term" value="C:late endosome"/>
    <property type="evidence" value="ECO:0007669"/>
    <property type="project" value="TreeGrafter"/>
</dbReference>
<dbReference type="GO" id="GO:0008333">
    <property type="term" value="P:endosome to lysosome transport"/>
    <property type="evidence" value="ECO:0007669"/>
    <property type="project" value="TreeGrafter"/>
</dbReference>
<evidence type="ECO:0000313" key="6">
    <source>
        <dbReference type="Proteomes" id="UP001329430"/>
    </source>
</evidence>
<sequence>MTTITNENSVNNVSKLVNNLTVQPTITITHPLLNNNEIEDCEAAEEAITSDSEEYLSEPIRYKNYDYSMTSNNSSLTLTPNFLHSPEQNDNFITCLNELTFNNIEIPIVGYEVMEERARFTVFKLRIDNKITGDCWYVFRRYTDFVRLCNKLKLSHPHIVQHLPRKRWLGNNFDPIFLDDRVNGLQTLVNAILTEPDLVTSKQIQDFFCFNEPPSVSDITQESRAILEAFEDSIYQLKKQLKEKEMELDTLHDSLHAKLVENENLRKIIKNSTMNCQKCQKEYENISKALSISSVATDNQSISSPTSSTTSDL</sequence>
<accession>A0AAN7VCA9</accession>
<dbReference type="GO" id="GO:0005769">
    <property type="term" value="C:early endosome"/>
    <property type="evidence" value="ECO:0007669"/>
    <property type="project" value="TreeGrafter"/>
</dbReference>
<dbReference type="AlphaFoldDB" id="A0AAN7VCA9"/>
<evidence type="ECO:0000313" key="5">
    <source>
        <dbReference type="EMBL" id="KAK5642451.1"/>
    </source>
</evidence>
<evidence type="ECO:0000256" key="1">
    <source>
        <dbReference type="ARBA" id="ARBA00004496"/>
    </source>
</evidence>
<dbReference type="SMART" id="SM00312">
    <property type="entry name" value="PX"/>
    <property type="match status" value="1"/>
</dbReference>
<proteinExistence type="predicted"/>
<gene>
    <name evidence="5" type="ORF">RI129_008618</name>
</gene>
<dbReference type="EMBL" id="JAVRBK010000006">
    <property type="protein sequence ID" value="KAK5642451.1"/>
    <property type="molecule type" value="Genomic_DNA"/>
</dbReference>
<dbReference type="GO" id="GO:0006622">
    <property type="term" value="P:protein targeting to lysosome"/>
    <property type="evidence" value="ECO:0007669"/>
    <property type="project" value="TreeGrafter"/>
</dbReference>
<dbReference type="GO" id="GO:0045022">
    <property type="term" value="P:early endosome to late endosome transport"/>
    <property type="evidence" value="ECO:0007669"/>
    <property type="project" value="TreeGrafter"/>
</dbReference>
<dbReference type="PANTHER" id="PTHR22999">
    <property type="entry name" value="PX SERINE/THREONINE KINASE PXK"/>
    <property type="match status" value="1"/>
</dbReference>
<dbReference type="Proteomes" id="UP001329430">
    <property type="component" value="Chromosome 6"/>
</dbReference>
<evidence type="ECO:0000256" key="3">
    <source>
        <dbReference type="SAM" id="Coils"/>
    </source>
</evidence>
<dbReference type="GO" id="GO:0035091">
    <property type="term" value="F:phosphatidylinositol binding"/>
    <property type="evidence" value="ECO:0007669"/>
    <property type="project" value="InterPro"/>
</dbReference>
<keyword evidence="6" id="KW-1185">Reference proteome</keyword>
<reference evidence="5 6" key="1">
    <citation type="journal article" date="2024" name="Insects">
        <title>An Improved Chromosome-Level Genome Assembly of the Firefly Pyrocoelia pectoralis.</title>
        <authorList>
            <person name="Fu X."/>
            <person name="Meyer-Rochow V.B."/>
            <person name="Ballantyne L."/>
            <person name="Zhu X."/>
        </authorList>
    </citation>
    <scope>NUCLEOTIDE SEQUENCE [LARGE SCALE GENOMIC DNA]</scope>
    <source>
        <strain evidence="5">XCY_ONT2</strain>
    </source>
</reference>
<dbReference type="Pfam" id="PF00787">
    <property type="entry name" value="PX"/>
    <property type="match status" value="1"/>
</dbReference>
<dbReference type="Gene3D" id="3.30.1520.10">
    <property type="entry name" value="Phox-like domain"/>
    <property type="match status" value="1"/>
</dbReference>
<keyword evidence="2" id="KW-0963">Cytoplasm</keyword>
<dbReference type="PROSITE" id="PS50195">
    <property type="entry name" value="PX"/>
    <property type="match status" value="1"/>
</dbReference>